<dbReference type="CDD" id="cd00009">
    <property type="entry name" value="AAA"/>
    <property type="match status" value="1"/>
</dbReference>
<dbReference type="AlphaFoldDB" id="A0A3P1Z261"/>
<dbReference type="EMBL" id="RQYN01000021">
    <property type="protein sequence ID" value="RRD75223.1"/>
    <property type="molecule type" value="Genomic_DNA"/>
</dbReference>
<evidence type="ECO:0000313" key="1">
    <source>
        <dbReference type="EMBL" id="RRD75223.1"/>
    </source>
</evidence>
<keyword evidence="1" id="KW-0067">ATP-binding</keyword>
<dbReference type="InterPro" id="IPR027417">
    <property type="entry name" value="P-loop_NTPase"/>
</dbReference>
<dbReference type="Proteomes" id="UP000279860">
    <property type="component" value="Unassembled WGS sequence"/>
</dbReference>
<sequence length="204" mass="23385">MKRAYSVQELAKMRTTSSVSLGEELDDAMGEVELSGTWFVYGPPKNGKTSMAMTLAKALAEHKKVLYNSVEEGIRKTVRMAVERQNMHEVGRNFFLLDREFYDDLYFRLSHNRKYGVIFIDSVQFMGLSYAEYKKMKLAFPDKLFVFISHVKGNVPDGKAALRIMQDSDVIFSVRGFKAFVTSRFGGNGEYLISEEMAEKFYVK</sequence>
<proteinExistence type="predicted"/>
<evidence type="ECO:0000313" key="2">
    <source>
        <dbReference type="Proteomes" id="UP000279860"/>
    </source>
</evidence>
<accession>A0A3P1Z261</accession>
<dbReference type="SUPFAM" id="SSF52540">
    <property type="entry name" value="P-loop containing nucleoside triphosphate hydrolases"/>
    <property type="match status" value="1"/>
</dbReference>
<comment type="caution">
    <text evidence="1">The sequence shown here is derived from an EMBL/GenBank/DDBJ whole genome shotgun (WGS) entry which is preliminary data.</text>
</comment>
<dbReference type="RefSeq" id="WP_124789971.1">
    <property type="nucleotide sequence ID" value="NZ_RQYN01000021.1"/>
</dbReference>
<dbReference type="Gene3D" id="3.40.50.300">
    <property type="entry name" value="P-loop containing nucleotide triphosphate hydrolases"/>
    <property type="match status" value="1"/>
</dbReference>
<gene>
    <name evidence="1" type="ORF">EII41_06840</name>
</gene>
<keyword evidence="1" id="KW-0547">Nucleotide-binding</keyword>
<name>A0A3P1Z261_TANFO</name>
<dbReference type="GO" id="GO:0005524">
    <property type="term" value="F:ATP binding"/>
    <property type="evidence" value="ECO:0007669"/>
    <property type="project" value="UniProtKB-KW"/>
</dbReference>
<organism evidence="1 2">
    <name type="scientific">Tannerella forsythia</name>
    <name type="common">Bacteroides forsythus</name>
    <dbReference type="NCBI Taxonomy" id="28112"/>
    <lineage>
        <taxon>Bacteria</taxon>
        <taxon>Pseudomonadati</taxon>
        <taxon>Bacteroidota</taxon>
        <taxon>Bacteroidia</taxon>
        <taxon>Bacteroidales</taxon>
        <taxon>Tannerellaceae</taxon>
        <taxon>Tannerella</taxon>
    </lineage>
</organism>
<protein>
    <submittedName>
        <fullName evidence="1">ATP-binding protein</fullName>
    </submittedName>
</protein>
<reference evidence="1 2" key="1">
    <citation type="submission" date="2018-11" db="EMBL/GenBank/DDBJ databases">
        <title>Genomes From Bacteria Associated with the Canine Oral Cavity: a Test Case for Automated Genome-Based Taxonomic Assignment.</title>
        <authorList>
            <person name="Coil D.A."/>
            <person name="Jospin G."/>
            <person name="Darling A.E."/>
            <person name="Wallis C."/>
            <person name="Davis I.J."/>
            <person name="Harris S."/>
            <person name="Eisen J.A."/>
            <person name="Holcombe L.J."/>
            <person name="O'Flynn C."/>
        </authorList>
    </citation>
    <scope>NUCLEOTIDE SEQUENCE [LARGE SCALE GENOMIC DNA]</scope>
    <source>
        <strain evidence="1 2">OH1426_COT-023</strain>
    </source>
</reference>